<dbReference type="PaxDb" id="67767-A0A0J7MN28"/>
<feature type="compositionally biased region" description="Basic and acidic residues" evidence="1">
    <location>
        <begin position="13"/>
        <end position="33"/>
    </location>
</feature>
<feature type="region of interest" description="Disordered" evidence="1">
    <location>
        <begin position="13"/>
        <end position="44"/>
    </location>
</feature>
<evidence type="ECO:0000313" key="3">
    <source>
        <dbReference type="Proteomes" id="UP000036403"/>
    </source>
</evidence>
<dbReference type="Proteomes" id="UP000036403">
    <property type="component" value="Unassembled WGS sequence"/>
</dbReference>
<evidence type="ECO:0000256" key="1">
    <source>
        <dbReference type="SAM" id="MobiDB-lite"/>
    </source>
</evidence>
<dbReference type="EMBL" id="LBMM01029265">
    <property type="protein sequence ID" value="KMQ82020.1"/>
    <property type="molecule type" value="Genomic_DNA"/>
</dbReference>
<comment type="caution">
    <text evidence="2">The sequence shown here is derived from an EMBL/GenBank/DDBJ whole genome shotgun (WGS) entry which is preliminary data.</text>
</comment>
<gene>
    <name evidence="2" type="ORF">RF55_24471</name>
</gene>
<name>A0A0J7MN28_LASNI</name>
<dbReference type="AlphaFoldDB" id="A0A0J7MN28"/>
<organism evidence="2 3">
    <name type="scientific">Lasius niger</name>
    <name type="common">Black garden ant</name>
    <dbReference type="NCBI Taxonomy" id="67767"/>
    <lineage>
        <taxon>Eukaryota</taxon>
        <taxon>Metazoa</taxon>
        <taxon>Ecdysozoa</taxon>
        <taxon>Arthropoda</taxon>
        <taxon>Hexapoda</taxon>
        <taxon>Insecta</taxon>
        <taxon>Pterygota</taxon>
        <taxon>Neoptera</taxon>
        <taxon>Endopterygota</taxon>
        <taxon>Hymenoptera</taxon>
        <taxon>Apocrita</taxon>
        <taxon>Aculeata</taxon>
        <taxon>Formicoidea</taxon>
        <taxon>Formicidae</taxon>
        <taxon>Formicinae</taxon>
        <taxon>Lasius</taxon>
        <taxon>Lasius</taxon>
    </lineage>
</organism>
<reference evidence="2 3" key="1">
    <citation type="submission" date="2015-04" db="EMBL/GenBank/DDBJ databases">
        <title>Lasius niger genome sequencing.</title>
        <authorList>
            <person name="Konorov E.A."/>
            <person name="Nikitin M.A."/>
            <person name="Kirill M.V."/>
            <person name="Chang P."/>
        </authorList>
    </citation>
    <scope>NUCLEOTIDE SEQUENCE [LARGE SCALE GENOMIC DNA]</scope>
    <source>
        <tissue evidence="2">Whole</tissue>
    </source>
</reference>
<accession>A0A0J7MN28</accession>
<evidence type="ECO:0000313" key="2">
    <source>
        <dbReference type="EMBL" id="KMQ82020.1"/>
    </source>
</evidence>
<keyword evidence="3" id="KW-1185">Reference proteome</keyword>
<proteinExistence type="predicted"/>
<sequence length="92" mass="11108">MRKDTTQVALTERHAALEIEKAEQQKDEQKDTQDKDDEQQIIEADIQQEERNGQIYVQMQRQFNFYQYKELMREGNKRLLKDCYVLLLIGRT</sequence>
<protein>
    <submittedName>
        <fullName evidence="2">Uncharacterized protein</fullName>
    </submittedName>
</protein>